<evidence type="ECO:0000256" key="3">
    <source>
        <dbReference type="ARBA" id="ARBA00022989"/>
    </source>
</evidence>
<dbReference type="Pfam" id="PF07690">
    <property type="entry name" value="MFS_1"/>
    <property type="match status" value="1"/>
</dbReference>
<dbReference type="EMBL" id="LIAE01006709">
    <property type="protein sequence ID" value="PAV86000.1"/>
    <property type="molecule type" value="Genomic_DNA"/>
</dbReference>
<keyword evidence="3 5" id="KW-1133">Transmembrane helix</keyword>
<name>A0A2A2LIL7_9BILA</name>
<evidence type="ECO:0000256" key="5">
    <source>
        <dbReference type="SAM" id="Phobius"/>
    </source>
</evidence>
<dbReference type="InterPro" id="IPR011701">
    <property type="entry name" value="MFS"/>
</dbReference>
<dbReference type="PANTHER" id="PTHR23507">
    <property type="entry name" value="ZGC:174356"/>
    <property type="match status" value="1"/>
</dbReference>
<feature type="transmembrane region" description="Helical" evidence="5">
    <location>
        <begin position="97"/>
        <end position="116"/>
    </location>
</feature>
<gene>
    <name evidence="6" type="ORF">WR25_17589</name>
</gene>
<dbReference type="EMBL" id="LIAE01006709">
    <property type="protein sequence ID" value="PAV85998.1"/>
    <property type="molecule type" value="Genomic_DNA"/>
</dbReference>
<comment type="caution">
    <text evidence="6">The sequence shown here is derived from an EMBL/GenBank/DDBJ whole genome shotgun (WGS) entry which is preliminary data.</text>
</comment>
<dbReference type="EMBL" id="LIAE01006709">
    <property type="protein sequence ID" value="PAV86002.1"/>
    <property type="molecule type" value="Genomic_DNA"/>
</dbReference>
<feature type="transmembrane region" description="Helical" evidence="5">
    <location>
        <begin position="170"/>
        <end position="189"/>
    </location>
</feature>
<keyword evidence="4 5" id="KW-0472">Membrane</keyword>
<dbReference type="EMBL" id="LIAE01006709">
    <property type="protein sequence ID" value="PAV86001.1"/>
    <property type="molecule type" value="Genomic_DNA"/>
</dbReference>
<feature type="transmembrane region" description="Helical" evidence="5">
    <location>
        <begin position="228"/>
        <end position="251"/>
    </location>
</feature>
<evidence type="ECO:0000313" key="7">
    <source>
        <dbReference type="Proteomes" id="UP000218231"/>
    </source>
</evidence>
<dbReference type="GO" id="GO:0022857">
    <property type="term" value="F:transmembrane transporter activity"/>
    <property type="evidence" value="ECO:0007669"/>
    <property type="project" value="InterPro"/>
</dbReference>
<comment type="subcellular location">
    <subcellularLocation>
        <location evidence="1">Membrane</location>
        <topology evidence="1">Multi-pass membrane protein</topology>
    </subcellularLocation>
</comment>
<dbReference type="SUPFAM" id="SSF103473">
    <property type="entry name" value="MFS general substrate transporter"/>
    <property type="match status" value="1"/>
</dbReference>
<dbReference type="InterPro" id="IPR036259">
    <property type="entry name" value="MFS_trans_sf"/>
</dbReference>
<proteinExistence type="predicted"/>
<organism evidence="6 7">
    <name type="scientific">Diploscapter pachys</name>
    <dbReference type="NCBI Taxonomy" id="2018661"/>
    <lineage>
        <taxon>Eukaryota</taxon>
        <taxon>Metazoa</taxon>
        <taxon>Ecdysozoa</taxon>
        <taxon>Nematoda</taxon>
        <taxon>Chromadorea</taxon>
        <taxon>Rhabditida</taxon>
        <taxon>Rhabditina</taxon>
        <taxon>Rhabditomorpha</taxon>
        <taxon>Rhabditoidea</taxon>
        <taxon>Rhabditidae</taxon>
        <taxon>Diploscapter</taxon>
    </lineage>
</organism>
<feature type="transmembrane region" description="Helical" evidence="5">
    <location>
        <begin position="195"/>
        <end position="216"/>
    </location>
</feature>
<dbReference type="EMBL" id="LIAE01006709">
    <property type="protein sequence ID" value="PAV85999.1"/>
    <property type="molecule type" value="Genomic_DNA"/>
</dbReference>
<dbReference type="Gene3D" id="1.20.1250.20">
    <property type="entry name" value="MFS general substrate transporter like domains"/>
    <property type="match status" value="1"/>
</dbReference>
<keyword evidence="2 5" id="KW-0812">Transmembrane</keyword>
<feature type="transmembrane region" description="Helical" evidence="5">
    <location>
        <begin position="136"/>
        <end position="158"/>
    </location>
</feature>
<sequence>MLSVDSKADIDERTASYIQCNIIQTGMLVAALLYAVFFVRETHFPKRDRLNQSTTIKSNNNDYDEKNPLLGGKRKHNGLMKYVSSYFEVLTEERPGYTRFCLCLSLFFVFAEFIAFDNQLMMLLMKRPPFGWSDKVWTVFTLVKNGCYGFGMITLPLFLTLVSWLGKDSLMIIVGVSSSAVCFFVISLATNTGEIFMTAVLGVLTGVIFTGYKSFLPRMVRKDQTARLSTINSIVQSFCPILSALIFNNIFNSTLDYWPGMAFFLGGILQVIVVIGQM</sequence>
<evidence type="ECO:0000256" key="2">
    <source>
        <dbReference type="ARBA" id="ARBA00022692"/>
    </source>
</evidence>
<feature type="transmembrane region" description="Helical" evidence="5">
    <location>
        <begin position="16"/>
        <end position="39"/>
    </location>
</feature>
<accession>A0A2A2LIL7</accession>
<reference evidence="6 7" key="1">
    <citation type="journal article" date="2017" name="Curr. Biol.">
        <title>Genome architecture and evolution of a unichromosomal asexual nematode.</title>
        <authorList>
            <person name="Fradin H."/>
            <person name="Zegar C."/>
            <person name="Gutwein M."/>
            <person name="Lucas J."/>
            <person name="Kovtun M."/>
            <person name="Corcoran D."/>
            <person name="Baugh L.R."/>
            <person name="Kiontke K."/>
            <person name="Gunsalus K."/>
            <person name="Fitch D.H."/>
            <person name="Piano F."/>
        </authorList>
    </citation>
    <scope>NUCLEOTIDE SEQUENCE [LARGE SCALE GENOMIC DNA]</scope>
    <source>
        <strain evidence="6">PF1309</strain>
    </source>
</reference>
<dbReference type="AlphaFoldDB" id="A0A2A2LIL7"/>
<evidence type="ECO:0000313" key="6">
    <source>
        <dbReference type="EMBL" id="PAV85999.1"/>
    </source>
</evidence>
<keyword evidence="7" id="KW-1185">Reference proteome</keyword>
<evidence type="ECO:0000256" key="4">
    <source>
        <dbReference type="ARBA" id="ARBA00023136"/>
    </source>
</evidence>
<dbReference type="PANTHER" id="PTHR23507:SF6">
    <property type="entry name" value="PROTON-COUPLED FOLATE TRANSPORTER"/>
    <property type="match status" value="1"/>
</dbReference>
<protein>
    <recommendedName>
        <fullName evidence="8">Major facilitator superfamily (MFS) profile domain-containing protein</fullName>
    </recommendedName>
</protein>
<dbReference type="Proteomes" id="UP000218231">
    <property type="component" value="Unassembled WGS sequence"/>
</dbReference>
<evidence type="ECO:0000256" key="1">
    <source>
        <dbReference type="ARBA" id="ARBA00004141"/>
    </source>
</evidence>
<feature type="transmembrane region" description="Helical" evidence="5">
    <location>
        <begin position="257"/>
        <end position="276"/>
    </location>
</feature>
<evidence type="ECO:0008006" key="8">
    <source>
        <dbReference type="Google" id="ProtNLM"/>
    </source>
</evidence>
<dbReference type="OrthoDB" id="419734at2759"/>
<dbReference type="GO" id="GO:0016020">
    <property type="term" value="C:membrane"/>
    <property type="evidence" value="ECO:0007669"/>
    <property type="project" value="UniProtKB-SubCell"/>
</dbReference>